<organism evidence="1 2">
    <name type="scientific">Paralvinella palmiformis</name>
    <dbReference type="NCBI Taxonomy" id="53620"/>
    <lineage>
        <taxon>Eukaryota</taxon>
        <taxon>Metazoa</taxon>
        <taxon>Spiralia</taxon>
        <taxon>Lophotrochozoa</taxon>
        <taxon>Annelida</taxon>
        <taxon>Polychaeta</taxon>
        <taxon>Sedentaria</taxon>
        <taxon>Canalipalpata</taxon>
        <taxon>Terebellida</taxon>
        <taxon>Terebelliformia</taxon>
        <taxon>Alvinellidae</taxon>
        <taxon>Paralvinella</taxon>
    </lineage>
</organism>
<accession>A0AAD9JI26</accession>
<gene>
    <name evidence="1" type="ORF">LSH36_325g02128</name>
</gene>
<evidence type="ECO:0000313" key="1">
    <source>
        <dbReference type="EMBL" id="KAK2152565.1"/>
    </source>
</evidence>
<keyword evidence="2" id="KW-1185">Reference proteome</keyword>
<name>A0AAD9JI26_9ANNE</name>
<dbReference type="AlphaFoldDB" id="A0AAD9JI26"/>
<proteinExistence type="predicted"/>
<evidence type="ECO:0000313" key="2">
    <source>
        <dbReference type="Proteomes" id="UP001208570"/>
    </source>
</evidence>
<protein>
    <submittedName>
        <fullName evidence="1">Uncharacterized protein</fullName>
    </submittedName>
</protein>
<reference evidence="1" key="1">
    <citation type="journal article" date="2023" name="Mol. Biol. Evol.">
        <title>Third-Generation Sequencing Reveals the Adaptive Role of the Epigenome in Three Deep-Sea Polychaetes.</title>
        <authorList>
            <person name="Perez M."/>
            <person name="Aroh O."/>
            <person name="Sun Y."/>
            <person name="Lan Y."/>
            <person name="Juniper S.K."/>
            <person name="Young C.R."/>
            <person name="Angers B."/>
            <person name="Qian P.Y."/>
        </authorList>
    </citation>
    <scope>NUCLEOTIDE SEQUENCE</scope>
    <source>
        <strain evidence="1">P08H-3</strain>
    </source>
</reference>
<dbReference type="Proteomes" id="UP001208570">
    <property type="component" value="Unassembled WGS sequence"/>
</dbReference>
<dbReference type="EMBL" id="JAODUP010000325">
    <property type="protein sequence ID" value="KAK2152565.1"/>
    <property type="molecule type" value="Genomic_DNA"/>
</dbReference>
<sequence length="151" mass="16815">MLAHCNLFQTETDSENSDCKGCMFKLMSKEIIPDEVQQSMLATEETGMEAYKSFVEESIIGSRNLWDNMTNVKQKTWMSAAKDIKLNTGSEVFTLKAIAPLFARLLVIASSSRKSVDLEQVIGMHEFAYTNKVLMAPDGSIRGGHIGFLLI</sequence>
<comment type="caution">
    <text evidence="1">The sequence shown here is derived from an EMBL/GenBank/DDBJ whole genome shotgun (WGS) entry which is preliminary data.</text>
</comment>